<name>A0ABT3TDW8_9GAMM</name>
<comment type="caution">
    <text evidence="2">The sequence shown here is derived from an EMBL/GenBank/DDBJ whole genome shotgun (WGS) entry which is preliminary data.</text>
</comment>
<proteinExistence type="predicted"/>
<feature type="signal peptide" evidence="1">
    <location>
        <begin position="1"/>
        <end position="21"/>
    </location>
</feature>
<dbReference type="RefSeq" id="WP_279244478.1">
    <property type="nucleotide sequence ID" value="NZ_SHNN01000001.1"/>
</dbReference>
<reference evidence="2" key="1">
    <citation type="submission" date="2019-02" db="EMBL/GenBank/DDBJ databases">
        <authorList>
            <person name="Li S.-H."/>
        </authorList>
    </citation>
    <scope>NUCLEOTIDE SEQUENCE</scope>
    <source>
        <strain evidence="2">IMCC14734</strain>
    </source>
</reference>
<gene>
    <name evidence="2" type="ORF">EYC98_06385</name>
</gene>
<keyword evidence="3" id="KW-1185">Reference proteome</keyword>
<sequence length="150" mass="17127">MRFAKLLLVTLLCSASLGVTAQDATVDRKDQREVLKMGLYPPDILMRQQQRLGITDNQRQSIAALVKTFQNGVTELQWSMPNEQQKLQQLLRSHPVPAEEALAQSAKVLEMESRFKQAHFELLVAIKNELTKEQVDMLDSVIRRRLTGQK</sequence>
<dbReference type="Proteomes" id="UP001143362">
    <property type="component" value="Unassembled WGS sequence"/>
</dbReference>
<evidence type="ECO:0000313" key="3">
    <source>
        <dbReference type="Proteomes" id="UP001143362"/>
    </source>
</evidence>
<dbReference type="EMBL" id="SHNN01000001">
    <property type="protein sequence ID" value="MCX2980501.1"/>
    <property type="molecule type" value="Genomic_DNA"/>
</dbReference>
<evidence type="ECO:0000313" key="2">
    <source>
        <dbReference type="EMBL" id="MCX2980501.1"/>
    </source>
</evidence>
<accession>A0ABT3TDW8</accession>
<protein>
    <recommendedName>
        <fullName evidence="4">Periplasmic heavy metal sensor</fullName>
    </recommendedName>
</protein>
<organism evidence="2 3">
    <name type="scientific">Candidatus Litorirhabdus singularis</name>
    <dbReference type="NCBI Taxonomy" id="2518993"/>
    <lineage>
        <taxon>Bacteria</taxon>
        <taxon>Pseudomonadati</taxon>
        <taxon>Pseudomonadota</taxon>
        <taxon>Gammaproteobacteria</taxon>
        <taxon>Cellvibrionales</taxon>
        <taxon>Halieaceae</taxon>
        <taxon>Candidatus Litorirhabdus</taxon>
    </lineage>
</organism>
<evidence type="ECO:0000256" key="1">
    <source>
        <dbReference type="SAM" id="SignalP"/>
    </source>
</evidence>
<feature type="chain" id="PRO_5047451526" description="Periplasmic heavy metal sensor" evidence="1">
    <location>
        <begin position="22"/>
        <end position="150"/>
    </location>
</feature>
<keyword evidence="1" id="KW-0732">Signal</keyword>
<evidence type="ECO:0008006" key="4">
    <source>
        <dbReference type="Google" id="ProtNLM"/>
    </source>
</evidence>
<dbReference type="Gene3D" id="1.20.120.1490">
    <property type="match status" value="1"/>
</dbReference>